<dbReference type="Proteomes" id="UP000220828">
    <property type="component" value="Unassembled WGS sequence"/>
</dbReference>
<evidence type="ECO:0000313" key="1">
    <source>
        <dbReference type="EMBL" id="PDS23666.1"/>
    </source>
</evidence>
<gene>
    <name evidence="1" type="ORF">B0A77_10460</name>
</gene>
<comment type="caution">
    <text evidence="1">The sequence shown here is derived from an EMBL/GenBank/DDBJ whole genome shotgun (WGS) entry which is preliminary data.</text>
</comment>
<reference evidence="1 2" key="1">
    <citation type="submission" date="2017-09" db="EMBL/GenBank/DDBJ databases">
        <title>Whole genomes of Flavobacteriaceae.</title>
        <authorList>
            <person name="Stine C."/>
            <person name="Li C."/>
            <person name="Tadesse D."/>
        </authorList>
    </citation>
    <scope>NUCLEOTIDE SEQUENCE [LARGE SCALE GENOMIC DNA]</scope>
    <source>
        <strain evidence="1 2">ATCC 35036</strain>
    </source>
</reference>
<accession>A0A2H3KWR9</accession>
<evidence type="ECO:0008006" key="3">
    <source>
        <dbReference type="Google" id="ProtNLM"/>
    </source>
</evidence>
<evidence type="ECO:0000313" key="2">
    <source>
        <dbReference type="Proteomes" id="UP000220828"/>
    </source>
</evidence>
<dbReference type="Gene3D" id="2.20.110.10">
    <property type="entry name" value="Histone H3 K4-specific methyltransferase SET7/9 N-terminal domain"/>
    <property type="match status" value="2"/>
</dbReference>
<name>A0A2H3KWR9_9FLAO</name>
<dbReference type="Pfam" id="PF07661">
    <property type="entry name" value="MORN_2"/>
    <property type="match status" value="5"/>
</dbReference>
<dbReference type="InterPro" id="IPR011652">
    <property type="entry name" value="MORN_2"/>
</dbReference>
<protein>
    <recommendedName>
        <fullName evidence="3">Antitoxin component YwqK of YwqJK toxin-antitoxin module</fullName>
    </recommendedName>
</protein>
<dbReference type="RefSeq" id="WP_097554392.1">
    <property type="nucleotide sequence ID" value="NZ_PCMW01000057.1"/>
</dbReference>
<dbReference type="EMBL" id="PCMW01000057">
    <property type="protein sequence ID" value="PDS23666.1"/>
    <property type="molecule type" value="Genomic_DNA"/>
</dbReference>
<dbReference type="OrthoDB" id="7342920at2"/>
<sequence>MKFSKIFILLILLNYCEMYSQEKVIEKYPNGNLKFEGYAKNKVLDSIYREYYENGNLKAEGFYKDCKYETNRTKIYILGCGVGQKTDSLTFGTRHGKLQTYYENGKLKSVSNFHCGLRQGNFYDYYENGIIETQEFYFEDKLKSSQYYNELGIIQETENIEYNFKKTQNYKTTIHKEFYENGDLKIENRIAEEENDIETEYYKEYYQNGFLKIEKTLINNYKNDIYREYFENGNVKYEGKFKNDKPIEKHYFYREDGRIDKIETWKKDKLIPLKDYKYNG</sequence>
<organism evidence="1 2">
    <name type="scientific">Flavobacterium branchiophilum</name>
    <dbReference type="NCBI Taxonomy" id="55197"/>
    <lineage>
        <taxon>Bacteria</taxon>
        <taxon>Pseudomonadati</taxon>
        <taxon>Bacteroidota</taxon>
        <taxon>Flavobacteriia</taxon>
        <taxon>Flavobacteriales</taxon>
        <taxon>Flavobacteriaceae</taxon>
        <taxon>Flavobacterium</taxon>
    </lineage>
</organism>
<dbReference type="Gene3D" id="3.90.930.1">
    <property type="match status" value="1"/>
</dbReference>
<proteinExistence type="predicted"/>
<dbReference type="AlphaFoldDB" id="A0A2H3KWR9"/>
<dbReference type="SUPFAM" id="SSF82185">
    <property type="entry name" value="Histone H3 K4-specific methyltransferase SET7/9 N-terminal domain"/>
    <property type="match status" value="2"/>
</dbReference>